<dbReference type="EMBL" id="JGVR01000065">
    <property type="protein sequence ID" value="KEZ12518.1"/>
    <property type="molecule type" value="Genomic_DNA"/>
</dbReference>
<evidence type="ECO:0000313" key="2">
    <source>
        <dbReference type="EMBL" id="KEZ12518.1"/>
    </source>
</evidence>
<proteinExistence type="predicted"/>
<accession>A0A084E3H6</accession>
<comment type="caution">
    <text evidence="2">The sequence shown here is derived from an EMBL/GenBank/DDBJ whole genome shotgun (WGS) entry which is preliminary data.</text>
</comment>
<evidence type="ECO:0000256" key="1">
    <source>
        <dbReference type="SAM" id="SignalP"/>
    </source>
</evidence>
<reference evidence="2 3" key="1">
    <citation type="submission" date="2014-03" db="EMBL/GenBank/DDBJ databases">
        <title>Genome sequence of Sphingobium yanoikuyae B1.</title>
        <authorList>
            <person name="Gan H.M."/>
            <person name="Gan H.Y."/>
            <person name="Savka M.A."/>
        </authorList>
    </citation>
    <scope>NUCLEOTIDE SEQUENCE [LARGE SCALE GENOMIC DNA]</scope>
    <source>
        <strain evidence="2 3">B1</strain>
    </source>
</reference>
<feature type="signal peptide" evidence="1">
    <location>
        <begin position="1"/>
        <end position="27"/>
    </location>
</feature>
<dbReference type="PATRIC" id="fig|13690.10.peg.5294"/>
<dbReference type="Proteomes" id="UP000028534">
    <property type="component" value="Unassembled WGS sequence"/>
</dbReference>
<protein>
    <submittedName>
        <fullName evidence="2">Outer membrane autotransporter barrel domain-containing protein</fullName>
    </submittedName>
</protein>
<keyword evidence="1" id="KW-0732">Signal</keyword>
<name>A0A084E3H6_SPHYA</name>
<gene>
    <name evidence="2" type="ORF">CP98_05117</name>
</gene>
<dbReference type="eggNOG" id="COG4625">
    <property type="taxonomic scope" value="Bacteria"/>
</dbReference>
<evidence type="ECO:0000313" key="3">
    <source>
        <dbReference type="Proteomes" id="UP000028534"/>
    </source>
</evidence>
<sequence>MSVRRWTLALSSSVAAVATASASPAWAQCVPNPVVTDMVTTCSGLEENGLIAGVKDAKVVVDSGATVSGPGRGSIIVQFPAQADSFGHAASEIIVRGTVTGANSGIYVIGRPAGLTDSYYSTLTASAITVEQGGSISGSIGISVNPVGGYHQDWAWVTLSNSGTISGTSGIALRGNDTASGRFESIYNSKTGVIGAIQAQVGLLANEGLIDGGAISAISDLPGYYVYYGQGTITNSGIIRSSGSAATIFQYRNFNPGNYVENAGLIENLGSGAAIAGNTIFYLDNGANGIIRAASGAAITAPSYLSISNSGRIESPGDAIATNGRIDLTNTGTIAGNVVSATGNRYNGSIIDNRGGLIDGDVRLGAGDDVFIADATGIGTVTGRLDAGDGIDTLRYLFLEDTILDSGMALPATFEQQAIWVGGSSTLTLGLDFVSTSTIAVGGGDRYYYNPENRFINRGLIDTNGPALVSDNGATGGLTASNEGRIRARLISTDQFAVDLDNESYFSNSGAISAIGGGAVRITRGDAFANSGDILADGTAVITTIALANSGTIRSTAGLGVDFSNALNGRSTNSGLIEGATVGARIYYATLVNNGTIGSAGTALEFGYSGNFYNESGAIVRGGMAAVRQSSVYPGSGGSLLSNAGLIIGDVDFGSGGGGMPSSNMFVARPSGMLDGDLNLGSDNDTLVTNFVNDGPGQFAGVSGTVTGNGSENLRYIIDGTFATDVGRTGIFRRMGYDLVTGSSLTLSASSMPADTLTFAGQGSVDLNADMAASLSDPLIRLNTASYVTDAEGLAIANAVTLVSHGTLSKTMTDPFAFGAPLIAVSGENSFENAGTITATGTQYYRLTAIAGGGTIINSGTIEISRADAFNGSFYSAYDKTTVINSGTIREATGGDGTARGIINANTLVNSGTIDMGNTAVAYDYLVYGATLTNSGLIRSANGAAISSLYYAASIRNDAAGTIQGGVGNTAISLNSGQISNAGIIKGDVRFGDDYFGGPGIYIANGGTIEGNLYFSSGSDILFQLGDDLGVTGSIDGGAGQDMFGRVFATDTTVKLGARPDIGFERDYLLAQAGATVSIDAAAQSTDILFIGGEGAFVNLATLDGRISTDIPYYYSSPMVATYLPRKLATFVNRGTLNGGFAGKTVTFDNEGSIGISDLSYSAAVVQYGYEGDLRFTNNGTITGASYGAVELFGDGVSDVSFRNDGLISGNVVINTGFAETAAGHLGIMNDGLIEGSMSVLTGFAGETAGSFSFTNSGTLRFDGGDALAVSNYHYLTASGGHYAIDNSGLIESGGALGVAIRLSLGFPGDSAQIVNSGTIRANGDGVTETYAYPGYGDFIYSQPSAAIALFGDDAATLAVSNAANGMIETTGALSTAIWVSDAALTLDNAGTIHGGAGTVLADTDQLALSLGNPYLAGAIQTVGNGADSIRNSGTIIGSIDLGFVDKG</sequence>
<organism evidence="2 3">
    <name type="scientific">Sphingobium yanoikuyae</name>
    <name type="common">Sphingomonas yanoikuyae</name>
    <dbReference type="NCBI Taxonomy" id="13690"/>
    <lineage>
        <taxon>Bacteria</taxon>
        <taxon>Pseudomonadati</taxon>
        <taxon>Pseudomonadota</taxon>
        <taxon>Alphaproteobacteria</taxon>
        <taxon>Sphingomonadales</taxon>
        <taxon>Sphingomonadaceae</taxon>
        <taxon>Sphingobium</taxon>
    </lineage>
</organism>
<feature type="chain" id="PRO_5001773826" evidence="1">
    <location>
        <begin position="28"/>
        <end position="1448"/>
    </location>
</feature>